<name>A0A9X2P2U6_9BACT</name>
<evidence type="ECO:0000313" key="3">
    <source>
        <dbReference type="Proteomes" id="UP001142175"/>
    </source>
</evidence>
<feature type="domain" description="Gp5/Type VI secretion system Vgr protein OB-fold" evidence="1">
    <location>
        <begin position="380"/>
        <end position="453"/>
    </location>
</feature>
<keyword evidence="3" id="KW-1185">Reference proteome</keyword>
<organism evidence="2 3">
    <name type="scientific">Aquiflexum gelatinilyticum</name>
    <dbReference type="NCBI Taxonomy" id="2961943"/>
    <lineage>
        <taxon>Bacteria</taxon>
        <taxon>Pseudomonadati</taxon>
        <taxon>Bacteroidota</taxon>
        <taxon>Cytophagia</taxon>
        <taxon>Cytophagales</taxon>
        <taxon>Cyclobacteriaceae</taxon>
        <taxon>Aquiflexum</taxon>
    </lineage>
</organism>
<dbReference type="InterPro" id="IPR037026">
    <property type="entry name" value="Vgr_OB-fold_dom_sf"/>
</dbReference>
<dbReference type="InterPro" id="IPR006531">
    <property type="entry name" value="Gp5/Vgr_OB"/>
</dbReference>
<sequence>MISTDRHELVTSKILLGNGPGAPTDQEVSGQIQVIDMTVYKELNKIPFAVIRVVDGSASDSDFLIGNSAEFALGKSIDIQFGYNTEDRSVFKGIIIGNSHVINGSQTLLQVTCKHESVKMTVSKKSRHFNELRDNEIVENILQENGLTDLDIPTFGSQHEQLVQAKVSDWDYILSRIDTNGMVMRMNGSTFSVFKPDPSLEAVLSLTYGEDIISMKMDTDVRTQSTSVRAFSWDYTNQSLLESEGEDLAGASPGNVQTSDLAEINGQEFEIKTAVKLSNEALQSLADAKKQKQALSKIKGKATFMGNSEVNPGDWVELNGVGEQFSGKAFVSAVQHQVRNGNWETEATLGWHEDFYAEKFNSHSASSGSGQFSGIHGLQVGVVTDIMDPLGEGRVKVRLPMVNINDEGIFARVATLDAGNNRGTFFRPEIDDEVIVGFINEDPSHPVVLGMVHSSAKPTPMEPEDSNDKKGYVSRSEIKITIHDGDKSIVIETPGGRKFTMDDTSGTVKVEDPIGNVMVMDDNGISMESPKEISLKGGTKISFAAPEIAIKADMNLSLEASAGLSLKSSGTADLEGAMVNIKGSLVKIN</sequence>
<dbReference type="InterPro" id="IPR006533">
    <property type="entry name" value="T6SS_Vgr_RhsGE"/>
</dbReference>
<dbReference type="Pfam" id="PF04717">
    <property type="entry name" value="Phage_base_V"/>
    <property type="match status" value="1"/>
</dbReference>
<dbReference type="RefSeq" id="WP_258422464.1">
    <property type="nucleotide sequence ID" value="NZ_JANSUY010000002.1"/>
</dbReference>
<dbReference type="SUPFAM" id="SSF69279">
    <property type="entry name" value="Phage tail proteins"/>
    <property type="match status" value="1"/>
</dbReference>
<reference evidence="2" key="1">
    <citation type="submission" date="2022-08" db="EMBL/GenBank/DDBJ databases">
        <authorList>
            <person name="Zhang D."/>
        </authorList>
    </citation>
    <scope>NUCLEOTIDE SEQUENCE</scope>
    <source>
        <strain evidence="2">XJ19-11</strain>
    </source>
</reference>
<evidence type="ECO:0000313" key="2">
    <source>
        <dbReference type="EMBL" id="MCR9014588.1"/>
    </source>
</evidence>
<accession>A0A9X2P2U6</accession>
<evidence type="ECO:0000259" key="1">
    <source>
        <dbReference type="Pfam" id="PF04717"/>
    </source>
</evidence>
<proteinExistence type="predicted"/>
<dbReference type="Proteomes" id="UP001142175">
    <property type="component" value="Unassembled WGS sequence"/>
</dbReference>
<gene>
    <name evidence="2" type="primary">vgrG</name>
    <name evidence="2" type="ORF">NU887_06035</name>
</gene>
<dbReference type="SUPFAM" id="SSF69255">
    <property type="entry name" value="gp5 N-terminal domain-like"/>
    <property type="match status" value="1"/>
</dbReference>
<dbReference type="AlphaFoldDB" id="A0A9X2P2U6"/>
<dbReference type="Gene3D" id="2.40.50.230">
    <property type="entry name" value="Gp5 N-terminal domain"/>
    <property type="match status" value="1"/>
</dbReference>
<comment type="caution">
    <text evidence="2">The sequence shown here is derived from an EMBL/GenBank/DDBJ whole genome shotgun (WGS) entry which is preliminary data.</text>
</comment>
<protein>
    <submittedName>
        <fullName evidence="2">Type VI secretion system tip protein VgrG</fullName>
    </submittedName>
</protein>
<dbReference type="EMBL" id="JANSUY010000002">
    <property type="protein sequence ID" value="MCR9014588.1"/>
    <property type="molecule type" value="Genomic_DNA"/>
</dbReference>
<dbReference type="NCBIfam" id="TIGR01646">
    <property type="entry name" value="vgr_GE"/>
    <property type="match status" value="1"/>
</dbReference>